<reference evidence="2 3" key="1">
    <citation type="submission" date="2016-07" db="EMBL/GenBank/DDBJ databases">
        <title>Multiple horizontal gene transfer events from other fungi enriched the ability of initially mycotrophic Trichoderma (Ascomycota) to feed on dead plant biomass.</title>
        <authorList>
            <consortium name="DOE Joint Genome Institute"/>
            <person name="Aerts A."/>
            <person name="Atanasova L."/>
            <person name="Chenthamara K."/>
            <person name="Zhang J."/>
            <person name="Grujic M."/>
            <person name="Henrissat B."/>
            <person name="Kuo A."/>
            <person name="Salamov A."/>
            <person name="Lipzen A."/>
            <person name="Labutti K."/>
            <person name="Barry K."/>
            <person name="Miao Y."/>
            <person name="Rahimi M.J."/>
            <person name="Shen Q."/>
            <person name="Grigoriev I.V."/>
            <person name="Kubicek C.P."/>
            <person name="Druzhinina I.S."/>
        </authorList>
    </citation>
    <scope>NUCLEOTIDE SEQUENCE [LARGE SCALE GENOMIC DNA]</scope>
    <source>
        <strain evidence="2 3">CBS 226.95</strain>
    </source>
</reference>
<sequence>MQVHKSKACIAHIDQCHTHGANLANQRRRIPTRVHRDPPSPTALCKAKQIWDKEAAVATAAAESSKAVIQSKQNLEPRGNRGGRISGTAAGGSSASPRTHWALGPNKWHGHNLALTWAWPCAGIARSSGDNNYASQALVSFPTCGLAYPSSQSRT</sequence>
<dbReference type="RefSeq" id="XP_024773075.1">
    <property type="nucleotide sequence ID" value="XM_024919336.1"/>
</dbReference>
<protein>
    <submittedName>
        <fullName evidence="2">Uncharacterized protein</fullName>
    </submittedName>
</protein>
<accession>A0A2T4A8Q5</accession>
<feature type="region of interest" description="Disordered" evidence="1">
    <location>
        <begin position="64"/>
        <end position="103"/>
    </location>
</feature>
<dbReference type="AlphaFoldDB" id="A0A2T4A8Q5"/>
<dbReference type="Proteomes" id="UP000241690">
    <property type="component" value="Unassembled WGS sequence"/>
</dbReference>
<gene>
    <name evidence="2" type="ORF">M431DRAFT_509672</name>
</gene>
<dbReference type="GeneID" id="36627905"/>
<proteinExistence type="predicted"/>
<organism evidence="2 3">
    <name type="scientific">Trichoderma harzianum CBS 226.95</name>
    <dbReference type="NCBI Taxonomy" id="983964"/>
    <lineage>
        <taxon>Eukaryota</taxon>
        <taxon>Fungi</taxon>
        <taxon>Dikarya</taxon>
        <taxon>Ascomycota</taxon>
        <taxon>Pezizomycotina</taxon>
        <taxon>Sordariomycetes</taxon>
        <taxon>Hypocreomycetidae</taxon>
        <taxon>Hypocreales</taxon>
        <taxon>Hypocreaceae</taxon>
        <taxon>Trichoderma</taxon>
    </lineage>
</organism>
<keyword evidence="3" id="KW-1185">Reference proteome</keyword>
<evidence type="ECO:0000313" key="3">
    <source>
        <dbReference type="Proteomes" id="UP000241690"/>
    </source>
</evidence>
<evidence type="ECO:0000313" key="2">
    <source>
        <dbReference type="EMBL" id="PTB53398.1"/>
    </source>
</evidence>
<feature type="compositionally biased region" description="Low complexity" evidence="1">
    <location>
        <begin position="86"/>
        <end position="98"/>
    </location>
</feature>
<dbReference type="EMBL" id="KZ679682">
    <property type="protein sequence ID" value="PTB53398.1"/>
    <property type="molecule type" value="Genomic_DNA"/>
</dbReference>
<evidence type="ECO:0000256" key="1">
    <source>
        <dbReference type="SAM" id="MobiDB-lite"/>
    </source>
</evidence>
<name>A0A2T4A8Q5_TRIHA</name>